<dbReference type="Pfam" id="PF13672">
    <property type="entry name" value="PP2C_2"/>
    <property type="match status" value="1"/>
</dbReference>
<proteinExistence type="predicted"/>
<feature type="domain" description="PPM-type phosphatase" evidence="1">
    <location>
        <begin position="27"/>
        <end position="265"/>
    </location>
</feature>
<dbReference type="SMART" id="SM00332">
    <property type="entry name" value="PP2Cc"/>
    <property type="match status" value="1"/>
</dbReference>
<protein>
    <submittedName>
        <fullName evidence="2">Stp1/IreP family PP2C-type Ser/Thr phosphatase</fullName>
    </submittedName>
</protein>
<organism evidence="2 3">
    <name type="scientific">Eubacterium ventriosum</name>
    <dbReference type="NCBI Taxonomy" id="39496"/>
    <lineage>
        <taxon>Bacteria</taxon>
        <taxon>Bacillati</taxon>
        <taxon>Bacillota</taxon>
        <taxon>Clostridia</taxon>
        <taxon>Eubacteriales</taxon>
        <taxon>Eubacteriaceae</taxon>
        <taxon>Eubacterium</taxon>
    </lineage>
</organism>
<dbReference type="Gene3D" id="3.60.40.10">
    <property type="entry name" value="PPM-type phosphatase domain"/>
    <property type="match status" value="1"/>
</dbReference>
<dbReference type="AlphaFoldDB" id="A0A413S6I2"/>
<evidence type="ECO:0000259" key="1">
    <source>
        <dbReference type="PROSITE" id="PS51746"/>
    </source>
</evidence>
<dbReference type="InterPro" id="IPR001932">
    <property type="entry name" value="PPM-type_phosphatase-like_dom"/>
</dbReference>
<dbReference type="PANTHER" id="PTHR47992">
    <property type="entry name" value="PROTEIN PHOSPHATASE"/>
    <property type="match status" value="1"/>
</dbReference>
<evidence type="ECO:0000313" key="3">
    <source>
        <dbReference type="Proteomes" id="UP000284598"/>
    </source>
</evidence>
<reference evidence="2 3" key="1">
    <citation type="submission" date="2018-08" db="EMBL/GenBank/DDBJ databases">
        <title>A genome reference for cultivated species of the human gut microbiota.</title>
        <authorList>
            <person name="Zou Y."/>
            <person name="Xue W."/>
            <person name="Luo G."/>
        </authorList>
    </citation>
    <scope>NUCLEOTIDE SEQUENCE [LARGE SCALE GENOMIC DNA]</scope>
    <source>
        <strain evidence="2 3">AM43-2</strain>
    </source>
</reference>
<accession>A0A413S6I2</accession>
<dbReference type="NCBIfam" id="NF033484">
    <property type="entry name" value="Stp1_PP2C_phos"/>
    <property type="match status" value="1"/>
</dbReference>
<name>A0A413S6I2_9FIRM</name>
<dbReference type="PROSITE" id="PS51746">
    <property type="entry name" value="PPM_2"/>
    <property type="match status" value="1"/>
</dbReference>
<sequence>MVPADSLEMTLCGKKGRNQVNNYKINAFGKTDVGLMRTINQDSIFVSTKPVGKLPNLFIVADGMGGHKAGDVASRVAIEKFVKYACTTHMTDPANILDAGIMSINKEIYDMANSNRDYSGMGTTFVAAVISEGHVYIANVGDSRLYYIGKDIQQITRDHSLVEDMVRMGLLEKEEARTHYKKNVITKAIGVAEDKTATPDIFEIEIDNGDKLLLCSDGLTNMVIDYDINKIIRKSESIEDAVRTLINTANENGGKDNISAILISAEYTENQDSLLSEQ</sequence>
<dbReference type="InterPro" id="IPR036457">
    <property type="entry name" value="PPM-type-like_dom_sf"/>
</dbReference>
<dbReference type="Proteomes" id="UP000284598">
    <property type="component" value="Unassembled WGS sequence"/>
</dbReference>
<dbReference type="SMART" id="SM00331">
    <property type="entry name" value="PP2C_SIG"/>
    <property type="match status" value="1"/>
</dbReference>
<gene>
    <name evidence="2" type="ORF">DW929_00690</name>
</gene>
<dbReference type="SUPFAM" id="SSF81606">
    <property type="entry name" value="PP2C-like"/>
    <property type="match status" value="1"/>
</dbReference>
<evidence type="ECO:0000313" key="2">
    <source>
        <dbReference type="EMBL" id="RHA57383.1"/>
    </source>
</evidence>
<dbReference type="EMBL" id="QSFO01000001">
    <property type="protein sequence ID" value="RHA57383.1"/>
    <property type="molecule type" value="Genomic_DNA"/>
</dbReference>
<dbReference type="GO" id="GO:0004722">
    <property type="term" value="F:protein serine/threonine phosphatase activity"/>
    <property type="evidence" value="ECO:0007669"/>
    <property type="project" value="InterPro"/>
</dbReference>
<dbReference type="InterPro" id="IPR015655">
    <property type="entry name" value="PP2C"/>
</dbReference>
<dbReference type="CDD" id="cd00143">
    <property type="entry name" value="PP2Cc"/>
    <property type="match status" value="1"/>
</dbReference>
<comment type="caution">
    <text evidence="2">The sequence shown here is derived from an EMBL/GenBank/DDBJ whole genome shotgun (WGS) entry which is preliminary data.</text>
</comment>